<evidence type="ECO:0000313" key="2">
    <source>
        <dbReference type="RefSeq" id="XP_021818562.1"/>
    </source>
</evidence>
<accession>A0A6P5SWQ9</accession>
<organism evidence="1 2">
    <name type="scientific">Prunus avium</name>
    <name type="common">Cherry</name>
    <name type="synonym">Cerasus avium</name>
    <dbReference type="NCBI Taxonomy" id="42229"/>
    <lineage>
        <taxon>Eukaryota</taxon>
        <taxon>Viridiplantae</taxon>
        <taxon>Streptophyta</taxon>
        <taxon>Embryophyta</taxon>
        <taxon>Tracheophyta</taxon>
        <taxon>Spermatophyta</taxon>
        <taxon>Magnoliopsida</taxon>
        <taxon>eudicotyledons</taxon>
        <taxon>Gunneridae</taxon>
        <taxon>Pentapetalae</taxon>
        <taxon>rosids</taxon>
        <taxon>fabids</taxon>
        <taxon>Rosales</taxon>
        <taxon>Rosaceae</taxon>
        <taxon>Amygdaloideae</taxon>
        <taxon>Amygdaleae</taxon>
        <taxon>Prunus</taxon>
    </lineage>
</organism>
<name>A0A6P5SWQ9_PRUAV</name>
<protein>
    <submittedName>
        <fullName evidence="2">Uncharacterized protein LOC110760567</fullName>
    </submittedName>
</protein>
<dbReference type="PANTHER" id="PTHR33325:SF11">
    <property type="entry name" value="COLD SHOCK DOMAIN-CONTAINING PROTEIN 4-LIKE"/>
    <property type="match status" value="1"/>
</dbReference>
<dbReference type="PANTHER" id="PTHR33325">
    <property type="entry name" value="ZINC FINGER, CCHC-TYPE-RELATED"/>
    <property type="match status" value="1"/>
</dbReference>
<sequence>MCKHIIANPDTSHFLLKMANLAKLKFAVWDISRNNYLSWVLDAKIHLEANSLGKTFVDGNDASPEENAKVVIFLRCHIREALKREYMAVDNPLILWKALCKKYNHQKTVIFPRAIYELTHFKFQGFKSVSEYNSAMHKITSMMKLCE</sequence>
<proteinExistence type="predicted"/>
<dbReference type="Proteomes" id="UP000515124">
    <property type="component" value="Unplaced"/>
</dbReference>
<dbReference type="RefSeq" id="XP_021818562.1">
    <property type="nucleotide sequence ID" value="XM_021962870.1"/>
</dbReference>
<evidence type="ECO:0000313" key="1">
    <source>
        <dbReference type="Proteomes" id="UP000515124"/>
    </source>
</evidence>
<dbReference type="KEGG" id="pavi:110760567"/>
<dbReference type="Gramene" id="Pav_sc0000052.1_g840.1.br:mrna">
    <property type="protein sequence ID" value="Pav_sc0000052.1_g840.1.br:CDS:1"/>
    <property type="gene ID" value="Pav_sc0000052.1_g840.1.br"/>
</dbReference>
<dbReference type="AlphaFoldDB" id="A0A6P5SWQ9"/>
<keyword evidence="1" id="KW-1185">Reference proteome</keyword>
<dbReference type="GeneID" id="110760567"/>
<gene>
    <name evidence="2" type="primary">LOC110760567</name>
</gene>
<reference evidence="2" key="1">
    <citation type="submission" date="2025-08" db="UniProtKB">
        <authorList>
            <consortium name="RefSeq"/>
        </authorList>
    </citation>
    <scope>IDENTIFICATION</scope>
</reference>